<dbReference type="InterPro" id="IPR003141">
    <property type="entry name" value="Pol/His_phosphatase_N"/>
</dbReference>
<dbReference type="GO" id="GO:0006281">
    <property type="term" value="P:DNA repair"/>
    <property type="evidence" value="ECO:0007669"/>
    <property type="project" value="UniProtKB-UniRule"/>
</dbReference>
<dbReference type="CDD" id="cd04485">
    <property type="entry name" value="DnaE_OBF"/>
    <property type="match status" value="1"/>
</dbReference>
<dbReference type="RefSeq" id="WP_146906376.1">
    <property type="nucleotide sequence ID" value="NZ_BAAARM010000005.1"/>
</dbReference>
<keyword evidence="5 13" id="KW-0963">Cytoplasm</keyword>
<gene>
    <name evidence="16" type="primary">dnaE</name>
    <name evidence="13" type="synonym">dnaE2</name>
    <name evidence="16" type="ORF">CAE01nite_30960</name>
</gene>
<evidence type="ECO:0000256" key="5">
    <source>
        <dbReference type="ARBA" id="ARBA00022490"/>
    </source>
</evidence>
<keyword evidence="7 13" id="KW-0548">Nucleotidyltransferase</keyword>
<keyword evidence="9 13" id="KW-0227">DNA damage</keyword>
<dbReference type="NCBIfam" id="TIGR00594">
    <property type="entry name" value="polc"/>
    <property type="match status" value="1"/>
</dbReference>
<evidence type="ECO:0000256" key="2">
    <source>
        <dbReference type="ARBA" id="ARBA00007391"/>
    </source>
</evidence>
<dbReference type="Pfam" id="PF02811">
    <property type="entry name" value="PHP"/>
    <property type="match status" value="1"/>
</dbReference>
<dbReference type="PANTHER" id="PTHR32294:SF4">
    <property type="entry name" value="ERROR-PRONE DNA POLYMERASE"/>
    <property type="match status" value="1"/>
</dbReference>
<evidence type="ECO:0000256" key="4">
    <source>
        <dbReference type="ARBA" id="ARBA00017273"/>
    </source>
</evidence>
<dbReference type="InterPro" id="IPR012340">
    <property type="entry name" value="NA-bd_OB-fold"/>
</dbReference>
<dbReference type="Gene3D" id="1.10.150.870">
    <property type="match status" value="1"/>
</dbReference>
<comment type="subcellular location">
    <subcellularLocation>
        <location evidence="1 13">Cytoplasm</location>
    </subcellularLocation>
</comment>
<sequence>MTDHAPRYAELHAHSAFSFLDGASQPEELAAEAARLGLSALALTDHDGLYGVVRFAQAAKAVGLPTVFGAELHLPVPTRTGDVLDPPTGIPDPRSTHLLVLARGAQGYRNLSRAIATAHLATGHKGAAAYTLEGLAQEAAGEWLVLTGCRKGAVRRALDGHLDGGRDGDLRSGLRAARAELDRLVALFGRDNVAVEVTDVGDPWDSERGDALAGLAASAGLPLVATGGVHYATPRDADLAGALAAVRARSSLEDLDGWLPATAGAHLRSAREMLTRHARHPQAVATAAALGAECAFDLALVAPNLPPYPVPPGHTEASWLRELTWQGARRRYGPPEAERVAGAYAQIAHELDVIEQLDFPGYFLIVHDLVDFCRRSGILCQGRGSAANSAVCYALGVTAVDAVHHGLLFERFLAPERDGPPDIDVDIESDRREEVIQYVYAKHGRTHAAQVANVISYRPKSAVRDAARALGYDVGQQDAWSKTIEQWGTLRSTSPVPVLPEDVGADRHDVVPAHRPPSAQEMEVIPDPVLDLAERFLRLPRHLGIHSGGMVLCDRPVVEVCPVEWATMPGRTVLQWDKDDCADAGLVKFDLLGLGMLSALQYAFTLVREHEGLTVDLHELPQEDPHVYDLLCAADTVGVFQVESRAQMGTLPRLKPRRFYDIVVEVALIRPGPIQGGSVHPYIARYQGREKVTYLHPLLEKSLSKTLGVPLFQEQLMQMAIDVADFTPAEADQLRRAMGSKRSTAKMEALHVRLLEGMAGNGIPRETGEQIFDKLKAFADFGFPESHAYSFAYLVYASTWLKAHHPAAFYAGLLAAQPMGFYSPQSLVADARRHGLTVLRPDVQASGVLAGLERVPGTVGPELPLLPLTGGTTSRAARSPEAVAAAGRPRSRSADTADGALGVRLGLASVRGVSEDVATALVEERGRGGPFADLRDLVRRVRLTTAQLESLATAGALGGVPGSVDGEPGRRDGGAGRRGDQVARRDGGAGRRGDQVGRRGGGAGRRDDGEAGRGGVGRREALWAAGALAQEGPDTLPGVSVGVAAPTLPGMSEEELAVADVWATGVSVDSFPTEYVRDGLDAAGVLRVAQAFEHEPGRRVAVAGVVTHRQRPGTAGGVTFLSIEDETGLLNVICTAGLWRRFRTVARTSAAVVVRGQVEREDGATNLVAEHLAPLSLRVPSASRDFH</sequence>
<dbReference type="GO" id="GO:0003676">
    <property type="term" value="F:nucleic acid binding"/>
    <property type="evidence" value="ECO:0007669"/>
    <property type="project" value="InterPro"/>
</dbReference>
<dbReference type="Proteomes" id="UP000321181">
    <property type="component" value="Unassembled WGS sequence"/>
</dbReference>
<dbReference type="SMART" id="SM00481">
    <property type="entry name" value="POLIIIAc"/>
    <property type="match status" value="1"/>
</dbReference>
<dbReference type="Pfam" id="PF07733">
    <property type="entry name" value="DNA_pol3_alpha"/>
    <property type="match status" value="1"/>
</dbReference>
<dbReference type="Gene3D" id="3.20.20.140">
    <property type="entry name" value="Metal-dependent hydrolases"/>
    <property type="match status" value="1"/>
</dbReference>
<keyword evidence="17" id="KW-1185">Reference proteome</keyword>
<evidence type="ECO:0000256" key="12">
    <source>
        <dbReference type="ARBA" id="ARBA00049244"/>
    </source>
</evidence>
<keyword evidence="8 13" id="KW-0235">DNA replication</keyword>
<accession>A0A512DFY2</accession>
<dbReference type="GO" id="GO:0006260">
    <property type="term" value="P:DNA replication"/>
    <property type="evidence" value="ECO:0007669"/>
    <property type="project" value="UniProtKB-KW"/>
</dbReference>
<comment type="function">
    <text evidence="13">DNA polymerase involved in damage-induced mutagenesis and translesion synthesis (TLS). It is not the major replicative DNA polymerase.</text>
</comment>
<feature type="domain" description="Polymerase/histidinol phosphatase N-terminal" evidence="15">
    <location>
        <begin position="9"/>
        <end position="76"/>
    </location>
</feature>
<dbReference type="OrthoDB" id="9803237at2"/>
<proteinExistence type="inferred from homology"/>
<dbReference type="NCBIfam" id="NF004225">
    <property type="entry name" value="PRK05672.1"/>
    <property type="match status" value="1"/>
</dbReference>
<evidence type="ECO:0000313" key="16">
    <source>
        <dbReference type="EMBL" id="GEO35371.1"/>
    </source>
</evidence>
<evidence type="ECO:0000256" key="10">
    <source>
        <dbReference type="ARBA" id="ARBA00022932"/>
    </source>
</evidence>
<dbReference type="EC" id="2.7.7.7" evidence="3 13"/>
<evidence type="ECO:0000256" key="11">
    <source>
        <dbReference type="ARBA" id="ARBA00023204"/>
    </source>
</evidence>
<dbReference type="InterPro" id="IPR040982">
    <property type="entry name" value="DNA_pol3_finger"/>
</dbReference>
<dbReference type="EMBL" id="BJYY01000019">
    <property type="protein sequence ID" value="GEO35371.1"/>
    <property type="molecule type" value="Genomic_DNA"/>
</dbReference>
<dbReference type="CDD" id="cd07431">
    <property type="entry name" value="PHP_PolIIIA"/>
    <property type="match status" value="1"/>
</dbReference>
<evidence type="ECO:0000256" key="9">
    <source>
        <dbReference type="ARBA" id="ARBA00022763"/>
    </source>
</evidence>
<dbReference type="HAMAP" id="MF_01902">
    <property type="entry name" value="DNApol_error_prone"/>
    <property type="match status" value="1"/>
</dbReference>
<evidence type="ECO:0000256" key="13">
    <source>
        <dbReference type="HAMAP-Rule" id="MF_01902"/>
    </source>
</evidence>
<name>A0A512DFY2_9CELL</name>
<keyword evidence="6 13" id="KW-0808">Transferase</keyword>
<dbReference type="Gene3D" id="2.40.50.140">
    <property type="entry name" value="Nucleic acid-binding proteins"/>
    <property type="match status" value="1"/>
</dbReference>
<dbReference type="InterPro" id="IPR011708">
    <property type="entry name" value="DNA_pol3_alpha_NTPase_dom"/>
</dbReference>
<feature type="region of interest" description="Disordered" evidence="14">
    <location>
        <begin position="954"/>
        <end position="1015"/>
    </location>
</feature>
<evidence type="ECO:0000256" key="7">
    <source>
        <dbReference type="ARBA" id="ARBA00022695"/>
    </source>
</evidence>
<reference evidence="16 17" key="1">
    <citation type="submission" date="2019-07" db="EMBL/GenBank/DDBJ databases">
        <title>Whole genome shotgun sequence of Cellulomonas aerilata NBRC 106308.</title>
        <authorList>
            <person name="Hosoyama A."/>
            <person name="Uohara A."/>
            <person name="Ohji S."/>
            <person name="Ichikawa N."/>
        </authorList>
    </citation>
    <scope>NUCLEOTIDE SEQUENCE [LARGE SCALE GENOMIC DNA]</scope>
    <source>
        <strain evidence="16 17">NBRC 106308</strain>
    </source>
</reference>
<evidence type="ECO:0000256" key="3">
    <source>
        <dbReference type="ARBA" id="ARBA00012417"/>
    </source>
</evidence>
<protein>
    <recommendedName>
        <fullName evidence="4 13">Error-prone DNA polymerase</fullName>
        <ecNumber evidence="3 13">2.7.7.7</ecNumber>
    </recommendedName>
</protein>
<evidence type="ECO:0000256" key="6">
    <source>
        <dbReference type="ARBA" id="ARBA00022679"/>
    </source>
</evidence>
<dbReference type="InterPro" id="IPR029460">
    <property type="entry name" value="DNAPol_HHH"/>
</dbReference>
<feature type="compositionally biased region" description="Basic and acidic residues" evidence="14">
    <location>
        <begin position="1004"/>
        <end position="1015"/>
    </location>
</feature>
<feature type="compositionally biased region" description="Basic and acidic residues" evidence="14">
    <location>
        <begin position="967"/>
        <end position="997"/>
    </location>
</feature>
<dbReference type="Pfam" id="PF17657">
    <property type="entry name" value="DNA_pol3_finger"/>
    <property type="match status" value="1"/>
</dbReference>
<dbReference type="PANTHER" id="PTHR32294">
    <property type="entry name" value="DNA POLYMERASE III SUBUNIT ALPHA"/>
    <property type="match status" value="1"/>
</dbReference>
<dbReference type="InterPro" id="IPR004365">
    <property type="entry name" value="NA-bd_OB_tRNA"/>
</dbReference>
<dbReference type="InterPro" id="IPR016195">
    <property type="entry name" value="Pol/histidinol_Pase-like"/>
</dbReference>
<keyword evidence="10 13" id="KW-0239">DNA-directed DNA polymerase</keyword>
<dbReference type="InterPro" id="IPR004013">
    <property type="entry name" value="PHP_dom"/>
</dbReference>
<comment type="similarity">
    <text evidence="2 13">Belongs to the DNA polymerase type-C family. DnaE2 subfamily.</text>
</comment>
<comment type="caution">
    <text evidence="16">The sequence shown here is derived from an EMBL/GenBank/DDBJ whole genome shotgun (WGS) entry which is preliminary data.</text>
</comment>
<keyword evidence="11 13" id="KW-0234">DNA repair</keyword>
<dbReference type="Pfam" id="PF01336">
    <property type="entry name" value="tRNA_anti-codon"/>
    <property type="match status" value="1"/>
</dbReference>
<dbReference type="SUPFAM" id="SSF89550">
    <property type="entry name" value="PHP domain-like"/>
    <property type="match status" value="1"/>
</dbReference>
<dbReference type="InterPro" id="IPR023073">
    <property type="entry name" value="DnaE2"/>
</dbReference>
<dbReference type="GO" id="GO:0008408">
    <property type="term" value="F:3'-5' exonuclease activity"/>
    <property type="evidence" value="ECO:0007669"/>
    <property type="project" value="InterPro"/>
</dbReference>
<evidence type="ECO:0000256" key="1">
    <source>
        <dbReference type="ARBA" id="ARBA00004496"/>
    </source>
</evidence>
<dbReference type="GO" id="GO:0005737">
    <property type="term" value="C:cytoplasm"/>
    <property type="evidence" value="ECO:0007669"/>
    <property type="project" value="UniProtKB-SubCell"/>
</dbReference>
<organism evidence="16 17">
    <name type="scientific">Cellulomonas aerilata</name>
    <dbReference type="NCBI Taxonomy" id="515326"/>
    <lineage>
        <taxon>Bacteria</taxon>
        <taxon>Bacillati</taxon>
        <taxon>Actinomycetota</taxon>
        <taxon>Actinomycetes</taxon>
        <taxon>Micrococcales</taxon>
        <taxon>Cellulomonadaceae</taxon>
        <taxon>Cellulomonas</taxon>
    </lineage>
</organism>
<dbReference type="InterPro" id="IPR004805">
    <property type="entry name" value="DnaE2/DnaE/PolC"/>
</dbReference>
<evidence type="ECO:0000256" key="14">
    <source>
        <dbReference type="SAM" id="MobiDB-lite"/>
    </source>
</evidence>
<evidence type="ECO:0000259" key="15">
    <source>
        <dbReference type="SMART" id="SM00481"/>
    </source>
</evidence>
<dbReference type="AlphaFoldDB" id="A0A512DFY2"/>
<comment type="catalytic activity">
    <reaction evidence="12 13">
        <text>DNA(n) + a 2'-deoxyribonucleoside 5'-triphosphate = DNA(n+1) + diphosphate</text>
        <dbReference type="Rhea" id="RHEA:22508"/>
        <dbReference type="Rhea" id="RHEA-COMP:17339"/>
        <dbReference type="Rhea" id="RHEA-COMP:17340"/>
        <dbReference type="ChEBI" id="CHEBI:33019"/>
        <dbReference type="ChEBI" id="CHEBI:61560"/>
        <dbReference type="ChEBI" id="CHEBI:173112"/>
        <dbReference type="EC" id="2.7.7.7"/>
    </reaction>
</comment>
<evidence type="ECO:0000256" key="8">
    <source>
        <dbReference type="ARBA" id="ARBA00022705"/>
    </source>
</evidence>
<dbReference type="GO" id="GO:0003887">
    <property type="term" value="F:DNA-directed DNA polymerase activity"/>
    <property type="evidence" value="ECO:0007669"/>
    <property type="project" value="UniProtKB-UniRule"/>
</dbReference>
<evidence type="ECO:0000313" key="17">
    <source>
        <dbReference type="Proteomes" id="UP000321181"/>
    </source>
</evidence>
<dbReference type="Pfam" id="PF14579">
    <property type="entry name" value="HHH_6"/>
    <property type="match status" value="1"/>
</dbReference>